<dbReference type="GeneTree" id="ENSGT00390000014316"/>
<keyword evidence="1" id="KW-0378">Hydrolase</keyword>
<dbReference type="SUPFAM" id="SSF100950">
    <property type="entry name" value="NagB/RpiA/CoA transferase-like"/>
    <property type="match status" value="1"/>
</dbReference>
<dbReference type="Ensembl" id="ENSMLUT00000004518.2">
    <property type="protein sequence ID" value="ENSMLUP00000020397.1"/>
    <property type="gene ID" value="ENSMLUG00000004517.2"/>
</dbReference>
<dbReference type="GO" id="GO:0005737">
    <property type="term" value="C:cytoplasm"/>
    <property type="evidence" value="ECO:0007669"/>
    <property type="project" value="TreeGrafter"/>
</dbReference>
<evidence type="ECO:0000313" key="3">
    <source>
        <dbReference type="Ensembl" id="ENSMLUP00000020397.1"/>
    </source>
</evidence>
<sequence length="227" mass="25308">PMALLQLLREASEGAAKHIRNRIVQCNPGPDKYFILGLPPGAPIDCESRTLRWRPVLQIWEDLQHGGVLPRESPSFLWNSFLQHTDTHPGNHILGGHAADLQAGSDASEDKIEAAGGTELFVGGIGPDIAFTELGTSLASRTRVEDTILASARFFDGDLSKMPRWPWHGRCHRCERDYKAPKAFALYNTIEEGVNHMWTVSTFQDHPRTMFVCDEDAILKLKVKAVK</sequence>
<dbReference type="EMBL" id="AAPE02051532">
    <property type="status" value="NOT_ANNOTATED_CDS"/>
    <property type="molecule type" value="Genomic_DNA"/>
</dbReference>
<keyword evidence="4" id="KW-1185">Reference proteome</keyword>
<dbReference type="GO" id="GO:0042802">
    <property type="term" value="F:identical protein binding"/>
    <property type="evidence" value="ECO:0007669"/>
    <property type="project" value="TreeGrafter"/>
</dbReference>
<dbReference type="PANTHER" id="PTHR11280:SF8">
    <property type="entry name" value="GLUCOSAMINE-6-PHOSPHATE ISOMERASE 1"/>
    <property type="match status" value="1"/>
</dbReference>
<dbReference type="Gene3D" id="3.40.50.1360">
    <property type="match status" value="2"/>
</dbReference>
<dbReference type="InterPro" id="IPR004547">
    <property type="entry name" value="Glucosamine6P_isomerase"/>
</dbReference>
<dbReference type="GO" id="GO:0006046">
    <property type="term" value="P:N-acetylglucosamine catabolic process"/>
    <property type="evidence" value="ECO:0007669"/>
    <property type="project" value="TreeGrafter"/>
</dbReference>
<keyword evidence="2" id="KW-0119">Carbohydrate metabolism</keyword>
<proteinExistence type="predicted"/>
<dbReference type="AlphaFoldDB" id="G1Q9L4"/>
<evidence type="ECO:0000256" key="2">
    <source>
        <dbReference type="ARBA" id="ARBA00023277"/>
    </source>
</evidence>
<dbReference type="STRING" id="59463.ENSMLUP00000020397"/>
<dbReference type="GO" id="GO:0004342">
    <property type="term" value="F:glucosamine-6-phosphate deaminase activity"/>
    <property type="evidence" value="ECO:0007669"/>
    <property type="project" value="InterPro"/>
</dbReference>
<reference evidence="3 4" key="1">
    <citation type="journal article" date="2011" name="Nature">
        <title>A high-resolution map of human evolutionary constraint using 29 mammals.</title>
        <authorList>
            <person name="Lindblad-Toh K."/>
            <person name="Garber M."/>
            <person name="Zuk O."/>
            <person name="Lin M.F."/>
            <person name="Parker B.J."/>
            <person name="Washietl S."/>
            <person name="Kheradpour P."/>
            <person name="Ernst J."/>
            <person name="Jordan G."/>
            <person name="Mauceli E."/>
            <person name="Ward L.D."/>
            <person name="Lowe C.B."/>
            <person name="Holloway A.K."/>
            <person name="Clamp M."/>
            <person name="Gnerre S."/>
            <person name="Alfoldi J."/>
            <person name="Beal K."/>
            <person name="Chang J."/>
            <person name="Clawson H."/>
            <person name="Cuff J."/>
            <person name="Di Palma F."/>
            <person name="Fitzgerald S."/>
            <person name="Flicek P."/>
            <person name="Guttman M."/>
            <person name="Hubisz M.J."/>
            <person name="Jaffe D.B."/>
            <person name="Jungreis I."/>
            <person name="Kent W.J."/>
            <person name="Kostka D."/>
            <person name="Lara M."/>
            <person name="Martins A.L."/>
            <person name="Massingham T."/>
            <person name="Moltke I."/>
            <person name="Raney B.J."/>
            <person name="Rasmussen M.D."/>
            <person name="Robinson J."/>
            <person name="Stark A."/>
            <person name="Vilella A.J."/>
            <person name="Wen J."/>
            <person name="Xie X."/>
            <person name="Zody M.C."/>
            <person name="Baldwin J."/>
            <person name="Bloom T."/>
            <person name="Chin C.W."/>
            <person name="Heiman D."/>
            <person name="Nicol R."/>
            <person name="Nusbaum C."/>
            <person name="Young S."/>
            <person name="Wilkinson J."/>
            <person name="Worley K.C."/>
            <person name="Kovar C.L."/>
            <person name="Muzny D.M."/>
            <person name="Gibbs R.A."/>
            <person name="Cree A."/>
            <person name="Dihn H.H."/>
            <person name="Fowler G."/>
            <person name="Jhangiani S."/>
            <person name="Joshi V."/>
            <person name="Lee S."/>
            <person name="Lewis L.R."/>
            <person name="Nazareth L.V."/>
            <person name="Okwuonu G."/>
            <person name="Santibanez J."/>
            <person name="Warren W.C."/>
            <person name="Mardis E.R."/>
            <person name="Weinstock G.M."/>
            <person name="Wilson R.K."/>
            <person name="Delehaunty K."/>
            <person name="Dooling D."/>
            <person name="Fronik C."/>
            <person name="Fulton L."/>
            <person name="Fulton B."/>
            <person name="Graves T."/>
            <person name="Minx P."/>
            <person name="Sodergren E."/>
            <person name="Birney E."/>
            <person name="Margulies E.H."/>
            <person name="Herrero J."/>
            <person name="Green E.D."/>
            <person name="Haussler D."/>
            <person name="Siepel A."/>
            <person name="Goldman N."/>
            <person name="Pollard K.S."/>
            <person name="Pedersen J.S."/>
            <person name="Lander E.S."/>
            <person name="Kellis M."/>
        </authorList>
    </citation>
    <scope>NUCLEOTIDE SEQUENCE [LARGE SCALE GENOMIC DNA]</scope>
</reference>
<dbReference type="eggNOG" id="KOG3148">
    <property type="taxonomic scope" value="Eukaryota"/>
</dbReference>
<dbReference type="PANTHER" id="PTHR11280">
    <property type="entry name" value="GLUCOSAMINE-6-PHOSPHATE ISOMERASE"/>
    <property type="match status" value="1"/>
</dbReference>
<accession>G1Q9L4</accession>
<dbReference type="InParanoid" id="G1Q9L4"/>
<dbReference type="Proteomes" id="UP000001074">
    <property type="component" value="Unassembled WGS sequence"/>
</dbReference>
<dbReference type="GO" id="GO:0006043">
    <property type="term" value="P:glucosamine catabolic process"/>
    <property type="evidence" value="ECO:0007669"/>
    <property type="project" value="TreeGrafter"/>
</dbReference>
<name>G1Q9L4_MYOLU</name>
<dbReference type="GO" id="GO:0019262">
    <property type="term" value="P:N-acetylneuraminate catabolic process"/>
    <property type="evidence" value="ECO:0007669"/>
    <property type="project" value="TreeGrafter"/>
</dbReference>
<evidence type="ECO:0000313" key="4">
    <source>
        <dbReference type="Proteomes" id="UP000001074"/>
    </source>
</evidence>
<dbReference type="InterPro" id="IPR037171">
    <property type="entry name" value="NagB/RpiA_transferase-like"/>
</dbReference>
<dbReference type="HOGENOM" id="CLU_049611_0_0_1"/>
<evidence type="ECO:0000256" key="1">
    <source>
        <dbReference type="ARBA" id="ARBA00022801"/>
    </source>
</evidence>
<protein>
    <submittedName>
        <fullName evidence="3">Uncharacterized protein</fullName>
    </submittedName>
</protein>
<reference evidence="3" key="3">
    <citation type="submission" date="2025-09" db="UniProtKB">
        <authorList>
            <consortium name="Ensembl"/>
        </authorList>
    </citation>
    <scope>IDENTIFICATION</scope>
</reference>
<organism evidence="3 4">
    <name type="scientific">Myotis lucifugus</name>
    <name type="common">Little brown bat</name>
    <dbReference type="NCBI Taxonomy" id="59463"/>
    <lineage>
        <taxon>Eukaryota</taxon>
        <taxon>Metazoa</taxon>
        <taxon>Chordata</taxon>
        <taxon>Craniata</taxon>
        <taxon>Vertebrata</taxon>
        <taxon>Euteleostomi</taxon>
        <taxon>Mammalia</taxon>
        <taxon>Eutheria</taxon>
        <taxon>Laurasiatheria</taxon>
        <taxon>Chiroptera</taxon>
        <taxon>Yangochiroptera</taxon>
        <taxon>Vespertilionidae</taxon>
        <taxon>Myotis</taxon>
    </lineage>
</organism>
<dbReference type="OMA" id="HRCERDY"/>
<reference evidence="3" key="2">
    <citation type="submission" date="2025-08" db="UniProtKB">
        <authorList>
            <consortium name="Ensembl"/>
        </authorList>
    </citation>
    <scope>IDENTIFICATION</scope>
</reference>